<evidence type="ECO:0000313" key="8">
    <source>
        <dbReference type="EMBL" id="KAG2515885.1"/>
    </source>
</evidence>
<protein>
    <recommendedName>
        <fullName evidence="12">HRDC domain-containing protein</fullName>
    </recommendedName>
</protein>
<dbReference type="Pfam" id="PF00570">
    <property type="entry name" value="HRDC"/>
    <property type="match status" value="1"/>
</dbReference>
<dbReference type="GO" id="GO:0003676">
    <property type="term" value="F:nucleic acid binding"/>
    <property type="evidence" value="ECO:0007669"/>
    <property type="project" value="InterPro"/>
</dbReference>
<feature type="domain" description="Ubiquitin-like protease family profile" evidence="6">
    <location>
        <begin position="11"/>
        <end position="177"/>
    </location>
</feature>
<feature type="coiled-coil region" evidence="4">
    <location>
        <begin position="678"/>
        <end position="712"/>
    </location>
</feature>
<dbReference type="GO" id="GO:0008234">
    <property type="term" value="F:cysteine-type peptidase activity"/>
    <property type="evidence" value="ECO:0007669"/>
    <property type="project" value="InterPro"/>
</dbReference>
<reference evidence="8" key="3">
    <citation type="submission" date="2020-06" db="EMBL/GenBank/DDBJ databases">
        <authorList>
            <person name="Studholme D.J."/>
        </authorList>
    </citation>
    <scope>NUCLEOTIDE SEQUENCE</scope>
    <source>
        <strain evidence="9">NZFS 2646</strain>
        <strain evidence="8">NZFS 3630</strain>
    </source>
</reference>
<organism evidence="10 11">
    <name type="scientific">Phytophthora kernoviae</name>
    <dbReference type="NCBI Taxonomy" id="325452"/>
    <lineage>
        <taxon>Eukaryota</taxon>
        <taxon>Sar</taxon>
        <taxon>Stramenopiles</taxon>
        <taxon>Oomycota</taxon>
        <taxon>Peronosporomycetes</taxon>
        <taxon>Peronosporales</taxon>
        <taxon>Peronosporaceae</taxon>
        <taxon>Phytophthora</taxon>
    </lineage>
</organism>
<comment type="caution">
    <text evidence="10">The sequence shown here is derived from an EMBL/GenBank/DDBJ whole genome shotgun (WGS) entry which is preliminary data.</text>
</comment>
<reference evidence="10 11" key="2">
    <citation type="submission" date="2018-07" db="EMBL/GenBank/DDBJ databases">
        <title>Genome sequencing of oomycete isolates from Chile give support for New Zealand origin for Phytophthora kernoviae and make available the first Nothophytophthora sp. genome.</title>
        <authorList>
            <person name="Studholme D.J."/>
            <person name="Sanfuentes E."/>
            <person name="Panda P."/>
            <person name="Hill R."/>
            <person name="Sambles C."/>
            <person name="Grant M."/>
            <person name="Williams N.M."/>
            <person name="Mcdougal R.L."/>
        </authorList>
    </citation>
    <scope>NUCLEOTIDE SEQUENCE [LARGE SCALE GENOMIC DNA]</scope>
    <source>
        <strain evidence="10">Chile4</strain>
    </source>
</reference>
<dbReference type="PANTHER" id="PTHR11750">
    <property type="entry name" value="PROTEIN N-TERMINAL AMIDASE"/>
    <property type="match status" value="1"/>
</dbReference>
<dbReference type="Gene3D" id="3.60.110.10">
    <property type="entry name" value="Carbon-nitrogen hydrolase"/>
    <property type="match status" value="1"/>
</dbReference>
<sequence length="718" mass="78897">MPHQVLNYHDVQLYDSDVALFSSQQWLNDNAINFYLQYLAQTRCLSDVLLMDPSVVSCLLHQCEEEDEYADLAGGLALKDKQLCLIPVSDNEALGGQSSHWSLLLFQDGHFRHFDSSGGHNKHSARRIAQAFEVLLRAVDRHDGDGAAEQVDDVEDAPQQQNGYDCGIPEGELVCNPRKTFLYETDKPWATAGDCFCTWHCPWLDKTISFGICMDINPDDFQAPFSAYEFGSHVLEHKSDLVLFACAWNDFEPHDVPPYKTLSYWAQRLSPVIDALSSGAYPKANCHFLCSNRIGSENGTFFVGASCALSLKEPAVVAHAGRRTEELLHVVDRSVREAVHAKIVGTLRAFKPNAPPKVLERLPGLAYRMEESLFKLATNQAEYSDPSTLPQRIACIQENNAKRLLHQQQQQPPPSVSKKGAVSQDSDGAMQVSKPLAEEQARAVFQHLQTWRQKLVNVYGVAPWEILPNQTLAKVALYMPASEQELIVCGVHEEQVARFGSSLMQELHHLRGSAPTPSKPANRPIKSAATKQSRKSEAAKRASSGSVGGGSTKKRKNGNAALLAPAASPNVNSTSLMSPSQMMFQSSGVESLPATLPTLLPSASMPAAGANSANSSSSSTPVRLSPAGLAIQQPFFSRVQQPLPHQQQGLTPPAQQNHMHLLAQGAGQLSKQQDGKSLEAYEQEVQSLRWMLHQSQQEKSQLESEVQRLRAQLQGCSK</sequence>
<evidence type="ECO:0000256" key="4">
    <source>
        <dbReference type="SAM" id="Coils"/>
    </source>
</evidence>
<keyword evidence="2" id="KW-0645">Protease</keyword>
<evidence type="ECO:0008006" key="12">
    <source>
        <dbReference type="Google" id="ProtNLM"/>
    </source>
</evidence>
<dbReference type="Proteomes" id="UP000285624">
    <property type="component" value="Unassembled WGS sequence"/>
</dbReference>
<dbReference type="InterPro" id="IPR003653">
    <property type="entry name" value="Peptidase_C48_C"/>
</dbReference>
<dbReference type="SMART" id="SM00341">
    <property type="entry name" value="HRDC"/>
    <property type="match status" value="1"/>
</dbReference>
<dbReference type="STRING" id="325452.A0A3R7GV03"/>
<evidence type="ECO:0000259" key="6">
    <source>
        <dbReference type="PROSITE" id="PS50600"/>
    </source>
</evidence>
<dbReference type="InterPro" id="IPR038765">
    <property type="entry name" value="Papain-like_cys_pep_sf"/>
</dbReference>
<dbReference type="GO" id="GO:0006508">
    <property type="term" value="P:proteolysis"/>
    <property type="evidence" value="ECO:0007669"/>
    <property type="project" value="UniProtKB-KW"/>
</dbReference>
<dbReference type="EMBL" id="JPWU03000422">
    <property type="protein sequence ID" value="KAG2515885.1"/>
    <property type="molecule type" value="Genomic_DNA"/>
</dbReference>
<dbReference type="InterPro" id="IPR002121">
    <property type="entry name" value="HRDC_dom"/>
</dbReference>
<dbReference type="PROSITE" id="PS50967">
    <property type="entry name" value="HRDC"/>
    <property type="match status" value="1"/>
</dbReference>
<dbReference type="Gene3D" id="1.10.150.80">
    <property type="entry name" value="HRDC domain"/>
    <property type="match status" value="1"/>
</dbReference>
<dbReference type="Proteomes" id="UP000792063">
    <property type="component" value="Unassembled WGS sequence"/>
</dbReference>
<evidence type="ECO:0000256" key="3">
    <source>
        <dbReference type="ARBA" id="ARBA00022801"/>
    </source>
</evidence>
<dbReference type="GO" id="GO:0030163">
    <property type="term" value="P:protein catabolic process"/>
    <property type="evidence" value="ECO:0007669"/>
    <property type="project" value="TreeGrafter"/>
</dbReference>
<keyword evidence="11" id="KW-1185">Reference proteome</keyword>
<dbReference type="Pfam" id="PF02902">
    <property type="entry name" value="Peptidase_C48"/>
    <property type="match status" value="1"/>
</dbReference>
<keyword evidence="4" id="KW-0175">Coiled coil</keyword>
<dbReference type="SUPFAM" id="SSF47819">
    <property type="entry name" value="HRDC-like"/>
    <property type="match status" value="1"/>
</dbReference>
<evidence type="ECO:0000313" key="9">
    <source>
        <dbReference type="EMBL" id="KAG2518198.1"/>
    </source>
</evidence>
<dbReference type="PROSITE" id="PS50600">
    <property type="entry name" value="ULP_PROTEASE"/>
    <property type="match status" value="1"/>
</dbReference>
<dbReference type="InterPro" id="IPR039703">
    <property type="entry name" value="Nta1"/>
</dbReference>
<accession>A0A3R7GV03</accession>
<feature type="region of interest" description="Disordered" evidence="5">
    <location>
        <begin position="511"/>
        <end position="556"/>
    </location>
</feature>
<dbReference type="EMBL" id="JPWV03000308">
    <property type="protein sequence ID" value="KAG2518198.1"/>
    <property type="molecule type" value="Genomic_DNA"/>
</dbReference>
<evidence type="ECO:0000313" key="11">
    <source>
        <dbReference type="Proteomes" id="UP000285624"/>
    </source>
</evidence>
<dbReference type="Proteomes" id="UP000785171">
    <property type="component" value="Unassembled WGS sequence"/>
</dbReference>
<evidence type="ECO:0000259" key="7">
    <source>
        <dbReference type="PROSITE" id="PS50967"/>
    </source>
</evidence>
<reference evidence="8" key="1">
    <citation type="journal article" date="2015" name="Genom Data">
        <title>Genome sequences of six Phytophthora species associated with forests in New Zealand.</title>
        <authorList>
            <person name="Studholme D.J."/>
            <person name="McDougal R.L."/>
            <person name="Sambles C."/>
            <person name="Hansen E."/>
            <person name="Hardy G."/>
            <person name="Grant M."/>
            <person name="Ganley R.J."/>
            <person name="Williams N.M."/>
        </authorList>
    </citation>
    <scope>NUCLEOTIDE SEQUENCE</scope>
    <source>
        <strain evidence="9">NZFS 2646</strain>
        <strain evidence="8">NZFS 3630</strain>
    </source>
</reference>
<dbReference type="InterPro" id="IPR044876">
    <property type="entry name" value="HRDC_dom_sf"/>
</dbReference>
<comment type="similarity">
    <text evidence="1">Belongs to the peptidase C48 family.</text>
</comment>
<keyword evidence="3" id="KW-0378">Hydrolase</keyword>
<dbReference type="InterPro" id="IPR036526">
    <property type="entry name" value="C-N_Hydrolase_sf"/>
</dbReference>
<evidence type="ECO:0000313" key="10">
    <source>
        <dbReference type="EMBL" id="RLN76132.1"/>
    </source>
</evidence>
<dbReference type="GO" id="GO:0008418">
    <property type="term" value="F:protein-N-terminal asparagine amidohydrolase activity"/>
    <property type="evidence" value="ECO:0007669"/>
    <property type="project" value="InterPro"/>
</dbReference>
<proteinExistence type="inferred from homology"/>
<dbReference type="PANTHER" id="PTHR11750:SF26">
    <property type="entry name" value="PROTEIN N-TERMINAL AMIDASE"/>
    <property type="match status" value="1"/>
</dbReference>
<name>A0A3R7GV03_9STRA</name>
<gene>
    <name evidence="10" type="ORF">BBO99_00007779</name>
    <name evidence="9" type="ORF">JM16_005408</name>
    <name evidence="8" type="ORF">JM18_007420</name>
</gene>
<dbReference type="SUPFAM" id="SSF54001">
    <property type="entry name" value="Cysteine proteinases"/>
    <property type="match status" value="1"/>
</dbReference>
<dbReference type="AlphaFoldDB" id="A0A3R7GV03"/>
<feature type="domain" description="HRDC" evidence="7">
    <location>
        <begin position="438"/>
        <end position="517"/>
    </location>
</feature>
<dbReference type="GO" id="GO:0000166">
    <property type="term" value="F:nucleotide binding"/>
    <property type="evidence" value="ECO:0007669"/>
    <property type="project" value="InterPro"/>
</dbReference>
<dbReference type="SUPFAM" id="SSF56317">
    <property type="entry name" value="Carbon-nitrogen hydrolase"/>
    <property type="match status" value="1"/>
</dbReference>
<evidence type="ECO:0000256" key="5">
    <source>
        <dbReference type="SAM" id="MobiDB-lite"/>
    </source>
</evidence>
<evidence type="ECO:0000256" key="1">
    <source>
        <dbReference type="ARBA" id="ARBA00005234"/>
    </source>
</evidence>
<dbReference type="InterPro" id="IPR010997">
    <property type="entry name" value="HRDC-like_sf"/>
</dbReference>
<feature type="region of interest" description="Disordered" evidence="5">
    <location>
        <begin position="404"/>
        <end position="435"/>
    </location>
</feature>
<evidence type="ECO:0000256" key="2">
    <source>
        <dbReference type="ARBA" id="ARBA00022670"/>
    </source>
</evidence>
<dbReference type="Gene3D" id="3.40.395.10">
    <property type="entry name" value="Adenoviral Proteinase, Chain A"/>
    <property type="match status" value="1"/>
</dbReference>
<dbReference type="GO" id="GO:0070773">
    <property type="term" value="F:protein-N-terminal glutamine amidohydrolase activity"/>
    <property type="evidence" value="ECO:0007669"/>
    <property type="project" value="InterPro"/>
</dbReference>
<dbReference type="EMBL" id="MBDN02000344">
    <property type="protein sequence ID" value="RLN76132.1"/>
    <property type="molecule type" value="Genomic_DNA"/>
</dbReference>